<dbReference type="Gene3D" id="2.10.25.10">
    <property type="entry name" value="Laminin"/>
    <property type="match status" value="1"/>
</dbReference>
<dbReference type="InParanoid" id="A0A672U3S9"/>
<dbReference type="CDD" id="cd00054">
    <property type="entry name" value="EGF_CA"/>
    <property type="match status" value="1"/>
</dbReference>
<keyword evidence="7" id="KW-0472">Membrane</keyword>
<evidence type="ECO:0000256" key="11">
    <source>
        <dbReference type="PROSITE-ProRule" id="PRU00076"/>
    </source>
</evidence>
<dbReference type="OMA" id="CHQHPEL"/>
<comment type="caution">
    <text evidence="11">Lacks conserved residue(s) required for the propagation of feature annotation.</text>
</comment>
<reference evidence="15" key="1">
    <citation type="submission" date="2025-08" db="UniProtKB">
        <authorList>
            <consortium name="Ensembl"/>
        </authorList>
    </citation>
    <scope>IDENTIFICATION</scope>
</reference>
<evidence type="ECO:0000256" key="6">
    <source>
        <dbReference type="ARBA" id="ARBA00022989"/>
    </source>
</evidence>
<evidence type="ECO:0008006" key="17">
    <source>
        <dbReference type="Google" id="ProtNLM"/>
    </source>
</evidence>
<evidence type="ECO:0000256" key="2">
    <source>
        <dbReference type="ARBA" id="ARBA00022692"/>
    </source>
</evidence>
<dbReference type="CDD" id="cd00110">
    <property type="entry name" value="LamG"/>
    <property type="match status" value="2"/>
</dbReference>
<evidence type="ECO:0000256" key="9">
    <source>
        <dbReference type="ARBA" id="ARBA00023207"/>
    </source>
</evidence>
<evidence type="ECO:0000256" key="5">
    <source>
        <dbReference type="ARBA" id="ARBA00022974"/>
    </source>
</evidence>
<feature type="compositionally biased region" description="Pro residues" evidence="12">
    <location>
        <begin position="798"/>
        <end position="825"/>
    </location>
</feature>
<dbReference type="FunFam" id="2.10.25.10:FF:000029">
    <property type="entry name" value="neurexin-1 isoform X1"/>
    <property type="match status" value="1"/>
</dbReference>
<evidence type="ECO:0000256" key="8">
    <source>
        <dbReference type="ARBA" id="ARBA00023157"/>
    </source>
</evidence>
<dbReference type="PROSITE" id="PS50025">
    <property type="entry name" value="LAM_G_DOMAIN"/>
    <property type="match status" value="2"/>
</dbReference>
<dbReference type="PANTHER" id="PTHR15036">
    <property type="entry name" value="PIKACHURIN-LIKE PROTEIN"/>
    <property type="match status" value="1"/>
</dbReference>
<keyword evidence="9" id="KW-0357">Heparan sulfate</keyword>
<dbReference type="SMART" id="SM00181">
    <property type="entry name" value="EGF"/>
    <property type="match status" value="1"/>
</dbReference>
<organism evidence="15 16">
    <name type="scientific">Strigops habroptila</name>
    <name type="common">Kakapo</name>
    <dbReference type="NCBI Taxonomy" id="2489341"/>
    <lineage>
        <taxon>Eukaryota</taxon>
        <taxon>Metazoa</taxon>
        <taxon>Chordata</taxon>
        <taxon>Craniata</taxon>
        <taxon>Vertebrata</taxon>
        <taxon>Euteleostomi</taxon>
        <taxon>Archelosauria</taxon>
        <taxon>Archosauria</taxon>
        <taxon>Dinosauria</taxon>
        <taxon>Saurischia</taxon>
        <taxon>Theropoda</taxon>
        <taxon>Coelurosauria</taxon>
        <taxon>Aves</taxon>
        <taxon>Neognathae</taxon>
        <taxon>Neoaves</taxon>
        <taxon>Telluraves</taxon>
        <taxon>Australaves</taxon>
        <taxon>Psittaciformes</taxon>
        <taxon>Psittacidae</taxon>
        <taxon>Strigops</taxon>
    </lineage>
</organism>
<dbReference type="Proteomes" id="UP000472266">
    <property type="component" value="Unplaced"/>
</dbReference>
<evidence type="ECO:0000256" key="4">
    <source>
        <dbReference type="ARBA" id="ARBA00022737"/>
    </source>
</evidence>
<keyword evidence="5" id="KW-0325">Glycoprotein</keyword>
<dbReference type="Ensembl" id="ENSSHBT00005010538.1">
    <property type="protein sequence ID" value="ENSSHBP00005008745.1"/>
    <property type="gene ID" value="ENSSHBG00005007641.1"/>
</dbReference>
<reference evidence="15" key="2">
    <citation type="submission" date="2025-09" db="UniProtKB">
        <authorList>
            <consortium name="Ensembl"/>
        </authorList>
    </citation>
    <scope>IDENTIFICATION</scope>
</reference>
<feature type="compositionally biased region" description="Polar residues" evidence="12">
    <location>
        <begin position="784"/>
        <end position="794"/>
    </location>
</feature>
<dbReference type="GeneTree" id="ENSGT00940000155978"/>
<feature type="compositionally biased region" description="Pro residues" evidence="12">
    <location>
        <begin position="722"/>
        <end position="743"/>
    </location>
</feature>
<keyword evidence="1 11" id="KW-0245">EGF-like domain</keyword>
<evidence type="ECO:0000256" key="3">
    <source>
        <dbReference type="ARBA" id="ARBA00022729"/>
    </source>
</evidence>
<dbReference type="InterPro" id="IPR013320">
    <property type="entry name" value="ConA-like_dom_sf"/>
</dbReference>
<feature type="domain" description="Laminin G" evidence="13">
    <location>
        <begin position="210"/>
        <end position="392"/>
    </location>
</feature>
<evidence type="ECO:0000313" key="15">
    <source>
        <dbReference type="Ensembl" id="ENSSHBP00005008745.1"/>
    </source>
</evidence>
<dbReference type="FunFam" id="2.60.120.200:FF:000001">
    <property type="entry name" value="neurexin-1 isoform X1"/>
    <property type="match status" value="1"/>
</dbReference>
<feature type="domain" description="EGF-like" evidence="14">
    <location>
        <begin position="396"/>
        <end position="433"/>
    </location>
</feature>
<dbReference type="GO" id="GO:0016020">
    <property type="term" value="C:membrane"/>
    <property type="evidence" value="ECO:0007669"/>
    <property type="project" value="UniProtKB-SubCell"/>
</dbReference>
<feature type="region of interest" description="Disordered" evidence="12">
    <location>
        <begin position="510"/>
        <end position="542"/>
    </location>
</feature>
<evidence type="ECO:0000256" key="10">
    <source>
        <dbReference type="ARBA" id="ARBA00035005"/>
    </source>
</evidence>
<dbReference type="InterPro" id="IPR001791">
    <property type="entry name" value="Laminin_G"/>
</dbReference>
<keyword evidence="2" id="KW-0812">Transmembrane</keyword>
<feature type="region of interest" description="Disordered" evidence="12">
    <location>
        <begin position="674"/>
        <end position="865"/>
    </location>
</feature>
<feature type="compositionally biased region" description="Pro residues" evidence="12">
    <location>
        <begin position="832"/>
        <end position="841"/>
    </location>
</feature>
<feature type="compositionally biased region" description="Pro residues" evidence="12">
    <location>
        <begin position="752"/>
        <end position="783"/>
    </location>
</feature>
<dbReference type="SUPFAM" id="SSF49899">
    <property type="entry name" value="Concanavalin A-like lectins/glucanases"/>
    <property type="match status" value="3"/>
</dbReference>
<protein>
    <recommendedName>
        <fullName evidence="17">Neurexin 2</fullName>
    </recommendedName>
</protein>
<dbReference type="Gene3D" id="2.60.120.200">
    <property type="match status" value="3"/>
</dbReference>
<dbReference type="InterPro" id="IPR000742">
    <property type="entry name" value="EGF"/>
</dbReference>
<keyword evidence="5" id="KW-0654">Proteoglycan</keyword>
<feature type="compositionally biased region" description="Low complexity" evidence="12">
    <location>
        <begin position="842"/>
        <end position="856"/>
    </location>
</feature>
<keyword evidence="4" id="KW-0677">Repeat</keyword>
<keyword evidence="8" id="KW-1015">Disulfide bond</keyword>
<evidence type="ECO:0000256" key="12">
    <source>
        <dbReference type="SAM" id="MobiDB-lite"/>
    </source>
</evidence>
<dbReference type="Pfam" id="PF02210">
    <property type="entry name" value="Laminin_G_2"/>
    <property type="match status" value="2"/>
</dbReference>
<dbReference type="AlphaFoldDB" id="A0A672U3S9"/>
<keyword evidence="6" id="KW-1133">Transmembrane helix</keyword>
<accession>A0A672U3S9</accession>
<proteinExistence type="predicted"/>
<evidence type="ECO:0000256" key="7">
    <source>
        <dbReference type="ARBA" id="ARBA00023136"/>
    </source>
</evidence>
<dbReference type="PRINTS" id="PR01217">
    <property type="entry name" value="PRICHEXTENSN"/>
</dbReference>
<dbReference type="PANTHER" id="PTHR15036:SF52">
    <property type="entry name" value="NEUREXIN-2"/>
    <property type="match status" value="1"/>
</dbReference>
<comment type="subcellular location">
    <subcellularLocation>
        <location evidence="10">Presynaptic cell membrane</location>
        <topology evidence="10">Single-pass type I membrane protein</topology>
    </subcellularLocation>
</comment>
<dbReference type="SMART" id="SM00282">
    <property type="entry name" value="LamG"/>
    <property type="match status" value="2"/>
</dbReference>
<evidence type="ECO:0000256" key="1">
    <source>
        <dbReference type="ARBA" id="ARBA00022536"/>
    </source>
</evidence>
<sequence>GRDEYVATFKGNEFFCYDLSHNPIQSSTDELTLSFRTAQRNGLLLHTGKAADYVNLSLKSGAVWLVINLGSGAFEALVEPVNGKFNDNDWHDIRVTRNLRQHAGIGHAMVNKLHYLVTISVDGILTTTGYTQEDYTMLGSDDFFYVGGSPNTADLPGSPVSNNFMGCLKDVIYKNNDFKLELSRLAQEGDARVTLHGALLFRCEPVAAPEPVTFGTPQAFLALPPWPPARTGSVSFDFRTTEPNGLLLLGQGQAPGPGPPRPHFLALELLDGHLYLLLAMGAGDTRLRASARKVTDGEWCHVDVQRDGRRGSVSVNSRRTPFLAGGDAEELWLDAGLFLGGAPPGSPLPPALWAAPRGGFVGCVRDLAIHGRARDLPALAAARPHPGVAPSCVRQPARHCDSAPCRHGGLCREGWNRFTCDCLGTGFLGPRCETEAAVLSYDGSMYLKILVPGTAQTEAEDVSLRFMSPRAYGLVLATTSRHSADTLRLELDGARMKLTVNLGETQTLTRLLSPPNCPQTVPKPAPVTQRAPRPPKPTPGTPIQHLGVGVTGADSGPAPPSCPRRVPFPPHPGFGFFVTPPRCHLGLGAGTPRGAGTPPWGWGPPCSPVHWGPQGAGDPPMGLGIPPTLGILPVVLGTPSWDWGLLEAAAPLQGWGPPWSWRVCPPCPAVVDEGGPSPGSHWDPPGSAGLGPAKAGTPPRCHQHPELPPAQPSAVPTHPIHPIHPIPSIPSHPIPSHPIPSIPSIPSHPSHPSHPIPSIPSIPSHPIPSHPIPVQPQSDPNPIPSQSLFLIPSQSNPIPTPVPSPIPPPPHPSLVPSAPQSPVPPQSHSRPIPAPFPPHSRPVPAGTRVPAARPRGGAAGGSGGSEGLIPLLFSPQTVCAWAATPVSAGPPGAPSAWVPRPL</sequence>
<feature type="compositionally biased region" description="Pro residues" evidence="12">
    <location>
        <begin position="515"/>
        <end position="525"/>
    </location>
</feature>
<keyword evidence="3" id="KW-0732">Signal</keyword>
<dbReference type="PROSITE" id="PS50026">
    <property type="entry name" value="EGF_3"/>
    <property type="match status" value="1"/>
</dbReference>
<evidence type="ECO:0000259" key="13">
    <source>
        <dbReference type="PROSITE" id="PS50025"/>
    </source>
</evidence>
<evidence type="ECO:0000313" key="16">
    <source>
        <dbReference type="Proteomes" id="UP000472266"/>
    </source>
</evidence>
<keyword evidence="16" id="KW-1185">Reference proteome</keyword>
<feature type="domain" description="Laminin G" evidence="13">
    <location>
        <begin position="6"/>
        <end position="203"/>
    </location>
</feature>
<name>A0A672U3S9_STRHB</name>
<evidence type="ECO:0000259" key="14">
    <source>
        <dbReference type="PROSITE" id="PS50026"/>
    </source>
</evidence>
<dbReference type="InterPro" id="IPR050372">
    <property type="entry name" value="Neurexin-related_CASP"/>
</dbReference>